<sequence>MEKLTHFAQNSHEILCEIITNTSENMLNITKTDFFTPFVYISDKQWFILFWDDFSFLIIV</sequence>
<gene>
    <name evidence="1" type="ORF">SAMN04490243_1881</name>
</gene>
<dbReference type="Proteomes" id="UP000199534">
    <property type="component" value="Unassembled WGS sequence"/>
</dbReference>
<protein>
    <submittedName>
        <fullName evidence="1">Uncharacterized protein</fullName>
    </submittedName>
</protein>
<evidence type="ECO:0000313" key="2">
    <source>
        <dbReference type="Proteomes" id="UP000199534"/>
    </source>
</evidence>
<accession>A0A1I6GYE9</accession>
<name>A0A1I6GYE9_9FLAO</name>
<proteinExistence type="predicted"/>
<reference evidence="1 2" key="1">
    <citation type="submission" date="2016-10" db="EMBL/GenBank/DDBJ databases">
        <authorList>
            <person name="de Groot N.N."/>
        </authorList>
    </citation>
    <scope>NUCLEOTIDE SEQUENCE [LARGE SCALE GENOMIC DNA]</scope>
    <source>
        <strain evidence="1 2">DSM 21019</strain>
    </source>
</reference>
<dbReference type="AlphaFoldDB" id="A0A1I6GYE9"/>
<evidence type="ECO:0000313" key="1">
    <source>
        <dbReference type="EMBL" id="SFR47077.1"/>
    </source>
</evidence>
<dbReference type="EMBL" id="FOYQ01000002">
    <property type="protein sequence ID" value="SFR47077.1"/>
    <property type="molecule type" value="Genomic_DNA"/>
</dbReference>
<keyword evidence="2" id="KW-1185">Reference proteome</keyword>
<organism evidence="1 2">
    <name type="scientific">Robiginitalea myxolifaciens</name>
    <dbReference type="NCBI Taxonomy" id="400055"/>
    <lineage>
        <taxon>Bacteria</taxon>
        <taxon>Pseudomonadati</taxon>
        <taxon>Bacteroidota</taxon>
        <taxon>Flavobacteriia</taxon>
        <taxon>Flavobacteriales</taxon>
        <taxon>Flavobacteriaceae</taxon>
        <taxon>Robiginitalea</taxon>
    </lineage>
</organism>